<dbReference type="EMBL" id="QFPJ01000029">
    <property type="protein sequence ID" value="PZQ21446.1"/>
    <property type="molecule type" value="Genomic_DNA"/>
</dbReference>
<dbReference type="Gene3D" id="3.40.640.10">
    <property type="entry name" value="Type I PLP-dependent aspartate aminotransferase-like (Major domain)"/>
    <property type="match status" value="1"/>
</dbReference>
<gene>
    <name evidence="1" type="ORF">DI569_11835</name>
</gene>
<name>A0A2W5KWX8_SPHMC</name>
<accession>A0A2W5KWX8</accession>
<protein>
    <submittedName>
        <fullName evidence="1">Uncharacterized protein</fullName>
    </submittedName>
</protein>
<dbReference type="InterPro" id="IPR015421">
    <property type="entry name" value="PyrdxlP-dep_Trfase_major"/>
</dbReference>
<organism evidence="1 2">
    <name type="scientific">Sphingopyxis macrogoltabida</name>
    <name type="common">Sphingomonas macrogoltabidus</name>
    <dbReference type="NCBI Taxonomy" id="33050"/>
    <lineage>
        <taxon>Bacteria</taxon>
        <taxon>Pseudomonadati</taxon>
        <taxon>Pseudomonadota</taxon>
        <taxon>Alphaproteobacteria</taxon>
        <taxon>Sphingomonadales</taxon>
        <taxon>Sphingomonadaceae</taxon>
        <taxon>Sphingopyxis</taxon>
    </lineage>
</organism>
<evidence type="ECO:0000313" key="1">
    <source>
        <dbReference type="EMBL" id="PZQ21446.1"/>
    </source>
</evidence>
<reference evidence="1 2" key="1">
    <citation type="submission" date="2017-08" db="EMBL/GenBank/DDBJ databases">
        <title>Infants hospitalized years apart are colonized by the same room-sourced microbial strains.</title>
        <authorList>
            <person name="Brooks B."/>
            <person name="Olm M.R."/>
            <person name="Firek B.A."/>
            <person name="Baker R."/>
            <person name="Thomas B.C."/>
            <person name="Morowitz M.J."/>
            <person name="Banfield J.F."/>
        </authorList>
    </citation>
    <scope>NUCLEOTIDE SEQUENCE [LARGE SCALE GENOMIC DNA]</scope>
    <source>
        <strain evidence="1">S2_005_003_R2_47</strain>
    </source>
</reference>
<evidence type="ECO:0000313" key="2">
    <source>
        <dbReference type="Proteomes" id="UP000248597"/>
    </source>
</evidence>
<dbReference type="InterPro" id="IPR015424">
    <property type="entry name" value="PyrdxlP-dep_Trfase"/>
</dbReference>
<dbReference type="SUPFAM" id="SSF53383">
    <property type="entry name" value="PLP-dependent transferases"/>
    <property type="match status" value="1"/>
</dbReference>
<dbReference type="Proteomes" id="UP000248597">
    <property type="component" value="Unassembled WGS sequence"/>
</dbReference>
<sequence>MLLTAQAFSSAGSPRDAARLAAILASGGDGRIRPDAGGRNQYHATVTPSSALAYGSSTISSISAHAFATLAARWRPALDRPLAADAYARELDMIRRRLRVQFGRPETAIVFAASGTDLEYAGLAAAWDGRPITAVLLGRDEVGSGCIHSAAGRFFAGETAIGARVVAQASVDPAFVGTELVDIPVRDAGGQPRASSVVAAELAEQIDRARGLGRKAVVHVVHGSKTGLTLPALPDVEALVAAYGDAMTVVVDACQLRIRPATVRHYLDLGCVVLMTGSKFAGGPPFSGFAFVPPALVARARPLPEGYRRLAIRAEWPSDWPGADTLPVSGNFGLLLRLQAALIEIERFAALSEARTTHIIARFSHQVSRLTKRLELGEVPGTGASCLATETLRTIDLSARWPACDFDMAKAMHGQIARRSLQWLGHEIRLGQPVRTHRLEDGRAAGTLRLSLSMPMMTELAALSDAALDERLHRELSLVGAAISASASAATGAPEPMPAA</sequence>
<dbReference type="AlphaFoldDB" id="A0A2W5KWX8"/>
<proteinExistence type="predicted"/>
<comment type="caution">
    <text evidence="1">The sequence shown here is derived from an EMBL/GenBank/DDBJ whole genome shotgun (WGS) entry which is preliminary data.</text>
</comment>